<dbReference type="OrthoDB" id="10646355at2759"/>
<keyword evidence="2" id="KW-1185">Reference proteome</keyword>
<dbReference type="GeneID" id="9227654"/>
<dbReference type="HOGENOM" id="CLU_1626632_0_0_1"/>
<protein>
    <submittedName>
        <fullName evidence="1">Uncharacterized protein</fullName>
    </submittedName>
</protein>
<proteinExistence type="predicted"/>
<sequence length="163" mass="18265">MGAPRRLTRHGKVTQRAVVILKVGWGYGTFDMNAQPRPCQNLLIGIQIRGQKFAVSLWLYSGFLGTHRNNQISRPDGFWHLSGRTGQADKAQEPDTACKANHQWMSLYYNSAGCIFIIDLGPCGVPVSKQDTDKVMVLVQEADQPVFPLDYTARLDERSFGRP</sequence>
<accession>C5FZ89</accession>
<dbReference type="VEuPathDB" id="FungiDB:MCYG_08011"/>
<name>C5FZ89_ARTOC</name>
<evidence type="ECO:0000313" key="1">
    <source>
        <dbReference type="EMBL" id="EEQ35192.1"/>
    </source>
</evidence>
<dbReference type="Proteomes" id="UP000002035">
    <property type="component" value="Unassembled WGS sequence"/>
</dbReference>
<organism evidence="1 2">
    <name type="scientific">Arthroderma otae (strain ATCC MYA-4605 / CBS 113480)</name>
    <name type="common">Microsporum canis</name>
    <dbReference type="NCBI Taxonomy" id="554155"/>
    <lineage>
        <taxon>Eukaryota</taxon>
        <taxon>Fungi</taxon>
        <taxon>Dikarya</taxon>
        <taxon>Ascomycota</taxon>
        <taxon>Pezizomycotina</taxon>
        <taxon>Eurotiomycetes</taxon>
        <taxon>Eurotiomycetidae</taxon>
        <taxon>Onygenales</taxon>
        <taxon>Arthrodermataceae</taxon>
        <taxon>Microsporum</taxon>
    </lineage>
</organism>
<dbReference type="EMBL" id="DS995708">
    <property type="protein sequence ID" value="EEQ35192.1"/>
    <property type="molecule type" value="Genomic_DNA"/>
</dbReference>
<dbReference type="RefSeq" id="XP_002842928.1">
    <property type="nucleotide sequence ID" value="XM_002842882.1"/>
</dbReference>
<evidence type="ECO:0000313" key="2">
    <source>
        <dbReference type="Proteomes" id="UP000002035"/>
    </source>
</evidence>
<gene>
    <name evidence="1" type="ORF">MCYG_08011</name>
</gene>
<dbReference type="AlphaFoldDB" id="C5FZ89"/>
<reference evidence="2" key="1">
    <citation type="journal article" date="2012" name="MBio">
        <title>Comparative genome analysis of Trichophyton rubrum and related dermatophytes reveals candidate genes involved in infection.</title>
        <authorList>
            <person name="Martinez D.A."/>
            <person name="Oliver B.G."/>
            <person name="Graeser Y."/>
            <person name="Goldberg J.M."/>
            <person name="Li W."/>
            <person name="Martinez-Rossi N.M."/>
            <person name="Monod M."/>
            <person name="Shelest E."/>
            <person name="Barton R.C."/>
            <person name="Birch E."/>
            <person name="Brakhage A.A."/>
            <person name="Chen Z."/>
            <person name="Gurr S.J."/>
            <person name="Heiman D."/>
            <person name="Heitman J."/>
            <person name="Kosti I."/>
            <person name="Rossi A."/>
            <person name="Saif S."/>
            <person name="Samalova M."/>
            <person name="Saunders C.W."/>
            <person name="Shea T."/>
            <person name="Summerbell R.C."/>
            <person name="Xu J."/>
            <person name="Young S."/>
            <person name="Zeng Q."/>
            <person name="Birren B.W."/>
            <person name="Cuomo C.A."/>
            <person name="White T.C."/>
        </authorList>
    </citation>
    <scope>NUCLEOTIDE SEQUENCE [LARGE SCALE GENOMIC DNA]</scope>
    <source>
        <strain evidence="2">ATCC MYA-4605 / CBS 113480</strain>
    </source>
</reference>